<accession>A0A160TK28</accession>
<evidence type="ECO:0000256" key="2">
    <source>
        <dbReference type="ARBA" id="ARBA00008031"/>
    </source>
</evidence>
<proteinExistence type="inferred from homology"/>
<dbReference type="GO" id="GO:0009063">
    <property type="term" value="P:amino acid catabolic process"/>
    <property type="evidence" value="ECO:0007669"/>
    <property type="project" value="InterPro"/>
</dbReference>
<evidence type="ECO:0000259" key="6">
    <source>
        <dbReference type="SMART" id="SM00922"/>
    </source>
</evidence>
<dbReference type="SMART" id="SM00922">
    <property type="entry name" value="MR_MLE"/>
    <property type="match status" value="1"/>
</dbReference>
<dbReference type="SUPFAM" id="SSF54826">
    <property type="entry name" value="Enolase N-terminal domain-like"/>
    <property type="match status" value="1"/>
</dbReference>
<dbReference type="GO" id="GO:0046872">
    <property type="term" value="F:metal ion binding"/>
    <property type="evidence" value="ECO:0007669"/>
    <property type="project" value="UniProtKB-KW"/>
</dbReference>
<feature type="domain" description="Mandelate racemase/muconate lactonizing enzyme C-terminal" evidence="6">
    <location>
        <begin position="173"/>
        <end position="265"/>
    </location>
</feature>
<keyword evidence="4" id="KW-0460">Magnesium</keyword>
<gene>
    <name evidence="7" type="ORF">MGWOODY_Smn2853</name>
</gene>
<dbReference type="AlphaFoldDB" id="A0A160TK28"/>
<dbReference type="PROSITE" id="PS00909">
    <property type="entry name" value="MR_MLE_2"/>
    <property type="match status" value="1"/>
</dbReference>
<dbReference type="InterPro" id="IPR018110">
    <property type="entry name" value="Mandel_Rmase/mucon_lact_enz_CS"/>
</dbReference>
<comment type="cofactor">
    <cofactor evidence="1">
        <name>Mg(2+)</name>
        <dbReference type="ChEBI" id="CHEBI:18420"/>
    </cofactor>
</comment>
<dbReference type="CDD" id="cd03319">
    <property type="entry name" value="L-Ala-DL-Glu_epimerase"/>
    <property type="match status" value="1"/>
</dbReference>
<dbReference type="Gene3D" id="3.20.20.120">
    <property type="entry name" value="Enolase-like C-terminal domain"/>
    <property type="match status" value="1"/>
</dbReference>
<dbReference type="InterPro" id="IPR034593">
    <property type="entry name" value="DgoD-like"/>
</dbReference>
<dbReference type="Pfam" id="PF13378">
    <property type="entry name" value="MR_MLE_C"/>
    <property type="match status" value="1"/>
</dbReference>
<dbReference type="EC" id="5.5.1.1" evidence="7"/>
<evidence type="ECO:0000313" key="7">
    <source>
        <dbReference type="EMBL" id="CUS45510.1"/>
    </source>
</evidence>
<dbReference type="GO" id="GO:0018849">
    <property type="term" value="F:muconate cycloisomerase activity"/>
    <property type="evidence" value="ECO:0007669"/>
    <property type="project" value="UniProtKB-EC"/>
</dbReference>
<comment type="similarity">
    <text evidence="2">Belongs to the mandelate racemase/muconate lactonizing enzyme family.</text>
</comment>
<dbReference type="SFLD" id="SFLDS00001">
    <property type="entry name" value="Enolase"/>
    <property type="match status" value="1"/>
</dbReference>
<evidence type="ECO:0000256" key="1">
    <source>
        <dbReference type="ARBA" id="ARBA00001946"/>
    </source>
</evidence>
<dbReference type="InterPro" id="IPR029017">
    <property type="entry name" value="Enolase-like_N"/>
</dbReference>
<sequence length="374" mass="40426">MGEHESFEAPAARHCPTVAPGTRRTLSAPVFDIDAALARLEACRPRMEVHRVKLPLHEPFRISDHQFDHVETVIVRLEADGQVGMGEAAGVFYLGDDPDRMVRTLLEAESWIADGLDHAGLAARLPAGGARNALDCALWDLQARRAGLPVWQLLGMAQPAPLLTTFTVGNDRPSEMATKARSYPHARAIKIKLSGDGDDAARILAVRSARPAAWLGLDANRSLTPETLQELVPALVASDVRLLEQPFPVGRDEQLASLDLPVPLAADESIQELADIDRLAGLYQVVNIKLDKCGGLTEALRMVERARALGLEVMVGNMIGSSLAMAPAYLVGQFCDIVDLDGPIFLKADRTPGVAYRDGFIQCEEPVWGGGVRS</sequence>
<dbReference type="Pfam" id="PF02746">
    <property type="entry name" value="MR_MLE_N"/>
    <property type="match status" value="1"/>
</dbReference>
<evidence type="ECO:0000256" key="4">
    <source>
        <dbReference type="ARBA" id="ARBA00022842"/>
    </source>
</evidence>
<dbReference type="PANTHER" id="PTHR48080:SF3">
    <property type="entry name" value="ENOLASE SUPERFAMILY MEMBER DDB_G0284701"/>
    <property type="match status" value="1"/>
</dbReference>
<dbReference type="PANTHER" id="PTHR48080">
    <property type="entry name" value="D-GALACTONATE DEHYDRATASE-RELATED"/>
    <property type="match status" value="1"/>
</dbReference>
<dbReference type="SUPFAM" id="SSF51604">
    <property type="entry name" value="Enolase C-terminal domain-like"/>
    <property type="match status" value="1"/>
</dbReference>
<dbReference type="PROSITE" id="PS00908">
    <property type="entry name" value="MR_MLE_1"/>
    <property type="match status" value="1"/>
</dbReference>
<keyword evidence="5 7" id="KW-0413">Isomerase</keyword>
<dbReference type="InterPro" id="IPR036849">
    <property type="entry name" value="Enolase-like_C_sf"/>
</dbReference>
<evidence type="ECO:0000256" key="3">
    <source>
        <dbReference type="ARBA" id="ARBA00022723"/>
    </source>
</evidence>
<evidence type="ECO:0000256" key="5">
    <source>
        <dbReference type="ARBA" id="ARBA00023235"/>
    </source>
</evidence>
<dbReference type="EMBL" id="CZQE01000270">
    <property type="protein sequence ID" value="CUS45510.1"/>
    <property type="molecule type" value="Genomic_DNA"/>
</dbReference>
<dbReference type="InterPro" id="IPR029065">
    <property type="entry name" value="Enolase_C-like"/>
</dbReference>
<name>A0A160TK28_9ZZZZ</name>
<organism evidence="7">
    <name type="scientific">hydrothermal vent metagenome</name>
    <dbReference type="NCBI Taxonomy" id="652676"/>
    <lineage>
        <taxon>unclassified sequences</taxon>
        <taxon>metagenomes</taxon>
        <taxon>ecological metagenomes</taxon>
    </lineage>
</organism>
<dbReference type="GO" id="GO:0016855">
    <property type="term" value="F:racemase and epimerase activity, acting on amino acids and derivatives"/>
    <property type="evidence" value="ECO:0007669"/>
    <property type="project" value="InterPro"/>
</dbReference>
<reference evidence="7" key="1">
    <citation type="submission" date="2015-10" db="EMBL/GenBank/DDBJ databases">
        <authorList>
            <person name="Gilbert D.G."/>
        </authorList>
    </citation>
    <scope>NUCLEOTIDE SEQUENCE</scope>
</reference>
<dbReference type="InterPro" id="IPR013342">
    <property type="entry name" value="Mandelate_racemase_C"/>
</dbReference>
<keyword evidence="3" id="KW-0479">Metal-binding</keyword>
<dbReference type="InterPro" id="IPR034603">
    <property type="entry name" value="Dipeptide_epimerase"/>
</dbReference>
<dbReference type="SFLD" id="SFLDG00180">
    <property type="entry name" value="muconate_cycloisomerase"/>
    <property type="match status" value="1"/>
</dbReference>
<protein>
    <submittedName>
        <fullName evidence="7">Muconate cycloisomerase</fullName>
        <ecNumber evidence="7">5.5.1.1</ecNumber>
    </submittedName>
</protein>
<dbReference type="InterPro" id="IPR013341">
    <property type="entry name" value="Mandelate_racemase_N_dom"/>
</dbReference>
<dbReference type="Gene3D" id="3.30.390.10">
    <property type="entry name" value="Enolase-like, N-terminal domain"/>
    <property type="match status" value="1"/>
</dbReference>